<proteinExistence type="predicted"/>
<gene>
    <name evidence="1" type="ORF">COT52_01230</name>
</gene>
<name>A0A2H0X7P4_UNCKA</name>
<accession>A0A2H0X7P4</accession>
<dbReference type="AlphaFoldDB" id="A0A2H0X7P4"/>
<comment type="caution">
    <text evidence="1">The sequence shown here is derived from an EMBL/GenBank/DDBJ whole genome shotgun (WGS) entry which is preliminary data.</text>
</comment>
<evidence type="ECO:0000313" key="2">
    <source>
        <dbReference type="Proteomes" id="UP000231414"/>
    </source>
</evidence>
<dbReference type="Proteomes" id="UP000231414">
    <property type="component" value="Unassembled WGS sequence"/>
</dbReference>
<protein>
    <submittedName>
        <fullName evidence="1">Uncharacterized protein</fullName>
    </submittedName>
</protein>
<sequence>MLAIANRYEGRMWGVLVINIKRDHSNAYFNEEDVEKLVVDGQSAIRVLLHTPGDEADKKDQAYYLFVANHPKGGTVVIIALADRWPEELLEEVDGLAASLSLSLVKEALEFRSAAYTCYS</sequence>
<organism evidence="1 2">
    <name type="scientific">candidate division WWE3 bacterium CG08_land_8_20_14_0_20_43_13</name>
    <dbReference type="NCBI Taxonomy" id="1975087"/>
    <lineage>
        <taxon>Bacteria</taxon>
        <taxon>Katanobacteria</taxon>
    </lineage>
</organism>
<evidence type="ECO:0000313" key="1">
    <source>
        <dbReference type="EMBL" id="PIS20943.1"/>
    </source>
</evidence>
<reference evidence="2" key="1">
    <citation type="submission" date="2017-09" db="EMBL/GenBank/DDBJ databases">
        <title>Depth-based differentiation of microbial function through sediment-hosted aquifers and enrichment of novel symbionts in the deep terrestrial subsurface.</title>
        <authorList>
            <person name="Probst A.J."/>
            <person name="Ladd B."/>
            <person name="Jarett J.K."/>
            <person name="Geller-Mcgrath D.E."/>
            <person name="Sieber C.M.K."/>
            <person name="Emerson J.B."/>
            <person name="Anantharaman K."/>
            <person name="Thomas B.C."/>
            <person name="Malmstrom R."/>
            <person name="Stieglmeier M."/>
            <person name="Klingl A."/>
            <person name="Woyke T."/>
            <person name="Ryan C.M."/>
            <person name="Banfield J.F."/>
        </authorList>
    </citation>
    <scope>NUCLEOTIDE SEQUENCE [LARGE SCALE GENOMIC DNA]</scope>
</reference>
<dbReference type="EMBL" id="PEYW01000015">
    <property type="protein sequence ID" value="PIS20943.1"/>
    <property type="molecule type" value="Genomic_DNA"/>
</dbReference>